<gene>
    <name evidence="3" type="ORF">LSINAPIS_LOCUS5146</name>
</gene>
<dbReference type="Gene3D" id="2.70.98.30">
    <property type="entry name" value="Golgi alpha-mannosidase II, domain 4"/>
    <property type="match status" value="1"/>
</dbReference>
<dbReference type="AlphaFoldDB" id="A0A5E4Q4Y7"/>
<dbReference type="GO" id="GO:0006013">
    <property type="term" value="P:mannose metabolic process"/>
    <property type="evidence" value="ECO:0007669"/>
    <property type="project" value="InterPro"/>
</dbReference>
<evidence type="ECO:0000313" key="4">
    <source>
        <dbReference type="Proteomes" id="UP000324832"/>
    </source>
</evidence>
<dbReference type="Proteomes" id="UP000324832">
    <property type="component" value="Unassembled WGS sequence"/>
</dbReference>
<dbReference type="Pfam" id="PF07748">
    <property type="entry name" value="Glyco_hydro_38C"/>
    <property type="match status" value="1"/>
</dbReference>
<feature type="region of interest" description="Disordered" evidence="1">
    <location>
        <begin position="620"/>
        <end position="689"/>
    </location>
</feature>
<dbReference type="Gene3D" id="2.60.40.1360">
    <property type="match status" value="1"/>
</dbReference>
<accession>A0A5E4Q4Y7</accession>
<dbReference type="SUPFAM" id="SSF74650">
    <property type="entry name" value="Galactose mutarotase-like"/>
    <property type="match status" value="1"/>
</dbReference>
<feature type="compositionally biased region" description="Acidic residues" evidence="1">
    <location>
        <begin position="650"/>
        <end position="662"/>
    </location>
</feature>
<proteinExistence type="predicted"/>
<dbReference type="PANTHER" id="PTHR11607">
    <property type="entry name" value="ALPHA-MANNOSIDASE"/>
    <property type="match status" value="1"/>
</dbReference>
<evidence type="ECO:0000313" key="3">
    <source>
        <dbReference type="EMBL" id="VVC92788.1"/>
    </source>
</evidence>
<feature type="domain" description="Glycosyl hydrolase family 38 C-terminal" evidence="2">
    <location>
        <begin position="2"/>
        <end position="184"/>
    </location>
</feature>
<reference evidence="3 4" key="1">
    <citation type="submission" date="2017-07" db="EMBL/GenBank/DDBJ databases">
        <authorList>
            <person name="Talla V."/>
            <person name="Backstrom N."/>
        </authorList>
    </citation>
    <scope>NUCLEOTIDE SEQUENCE [LARGE SCALE GENOMIC DNA]</scope>
</reference>
<feature type="compositionally biased region" description="Basic and acidic residues" evidence="1">
    <location>
        <begin position="620"/>
        <end position="649"/>
    </location>
</feature>
<sequence length="718" mass="84210">MVSQNFYVYTQLQQPLQSGAYSFRPNKERPVPITDKVTYHTIKGTIVKEIRQKFSDWISQTIRLYRGEEFVELEWVVGPVPIGTDLGKEVVTIFKTNISHNGYFYTDSNGRQMIRRTCINETTSVPQKKAVCSCFYPVTSRICISSVNTSSQMCVLTDRSQGGTSYDDGDIELMIHRRLLTDDGFGLEEPLNEEEFGLGLVVKGKHRIYFGNARKDIEDLSFNERATQMSSKMMFEPMLFLTSGEKINRRKWQNVRNKRFSPLQLHGLPRHINIITLEPWKAGSVLLRLENTLERPKGRKPDKDILEEYADYHVNVDLRKIFLQLKIKVVRETTLAANQWLEEARQMDWSTRYVYDGSEDGILPEDSPDYTDNSKLQRNHKDYGQLSEEDEVIPKRRQKKINVAQRHPTKVKMEYYDRKKREANISSYVVSDNETHYEKSIGNANLKKLNVPTTLRPSFNNKRNIQRHTKRISTDITPRKPQINSVNYDDVTVNVHSPKPFSGAYEEADITASGDDGITKSIYEMYYKNQPRRIMIRPKDESSEEYPRRPVEQKRRTINTQMKYPELHRKEKRSFVNMRRRNNRRRPKGRSSQFSMKNANKKLYESKDIYDKSDEISRRYREDIHPNKERTRRDFKSLKSEKEYSSEEKSPDEEYEDDEGSDETIVVSPGVSRTKRAVKDSDGSGEENQNEIEYIISLRPTQIRTFIIWFEEKKGFNI</sequence>
<feature type="region of interest" description="Disordered" evidence="1">
    <location>
        <begin position="535"/>
        <end position="606"/>
    </location>
</feature>
<evidence type="ECO:0000259" key="2">
    <source>
        <dbReference type="Pfam" id="PF07748"/>
    </source>
</evidence>
<dbReference type="GO" id="GO:0005764">
    <property type="term" value="C:lysosome"/>
    <property type="evidence" value="ECO:0007669"/>
    <property type="project" value="TreeGrafter"/>
</dbReference>
<feature type="compositionally biased region" description="Basic and acidic residues" evidence="1">
    <location>
        <begin position="537"/>
        <end position="555"/>
    </location>
</feature>
<feature type="compositionally biased region" description="Basic residues" evidence="1">
    <location>
        <begin position="578"/>
        <end position="589"/>
    </location>
</feature>
<dbReference type="InterPro" id="IPR011682">
    <property type="entry name" value="Glyco_hydro_38_C"/>
</dbReference>
<organism evidence="3 4">
    <name type="scientific">Leptidea sinapis</name>
    <dbReference type="NCBI Taxonomy" id="189913"/>
    <lineage>
        <taxon>Eukaryota</taxon>
        <taxon>Metazoa</taxon>
        <taxon>Ecdysozoa</taxon>
        <taxon>Arthropoda</taxon>
        <taxon>Hexapoda</taxon>
        <taxon>Insecta</taxon>
        <taxon>Pterygota</taxon>
        <taxon>Neoptera</taxon>
        <taxon>Endopterygota</taxon>
        <taxon>Lepidoptera</taxon>
        <taxon>Glossata</taxon>
        <taxon>Ditrysia</taxon>
        <taxon>Papilionoidea</taxon>
        <taxon>Pieridae</taxon>
        <taxon>Dismorphiinae</taxon>
        <taxon>Leptidea</taxon>
    </lineage>
</organism>
<dbReference type="PANTHER" id="PTHR11607:SF3">
    <property type="entry name" value="LYSOSOMAL ALPHA-MANNOSIDASE"/>
    <property type="match status" value="1"/>
</dbReference>
<keyword evidence="4" id="KW-1185">Reference proteome</keyword>
<dbReference type="GO" id="GO:0004559">
    <property type="term" value="F:alpha-mannosidase activity"/>
    <property type="evidence" value="ECO:0007669"/>
    <property type="project" value="InterPro"/>
</dbReference>
<name>A0A5E4Q4Y7_9NEOP</name>
<dbReference type="GO" id="GO:0030246">
    <property type="term" value="F:carbohydrate binding"/>
    <property type="evidence" value="ECO:0007669"/>
    <property type="project" value="InterPro"/>
</dbReference>
<dbReference type="InterPro" id="IPR011013">
    <property type="entry name" value="Gal_mutarotase_sf_dom"/>
</dbReference>
<dbReference type="EMBL" id="FZQP02001415">
    <property type="protein sequence ID" value="VVC92788.1"/>
    <property type="molecule type" value="Genomic_DNA"/>
</dbReference>
<dbReference type="InterPro" id="IPR050843">
    <property type="entry name" value="Glycosyl_Hydrlase_38"/>
</dbReference>
<protein>
    <recommendedName>
        <fullName evidence="2">Glycosyl hydrolase family 38 C-terminal domain-containing protein</fullName>
    </recommendedName>
</protein>
<evidence type="ECO:0000256" key="1">
    <source>
        <dbReference type="SAM" id="MobiDB-lite"/>
    </source>
</evidence>